<dbReference type="SUPFAM" id="SSF52540">
    <property type="entry name" value="P-loop containing nucleoside triphosphate hydrolases"/>
    <property type="match status" value="1"/>
</dbReference>
<dbReference type="Pfam" id="PF04670">
    <property type="entry name" value="Gtr1_RagA"/>
    <property type="match status" value="1"/>
</dbReference>
<accession>A0A6G0W2Y7</accession>
<dbReference type="GO" id="GO:0003924">
    <property type="term" value="F:GTPase activity"/>
    <property type="evidence" value="ECO:0007669"/>
    <property type="project" value="TreeGrafter"/>
</dbReference>
<dbReference type="AlphaFoldDB" id="A0A6G0W2Y7"/>
<name>A0A6G0W2Y7_APHCR</name>
<keyword evidence="7" id="KW-1185">Reference proteome</keyword>
<dbReference type="EMBL" id="VUJU01009193">
    <property type="protein sequence ID" value="KAF0721427.1"/>
    <property type="molecule type" value="Genomic_DNA"/>
</dbReference>
<evidence type="ECO:0000313" key="7">
    <source>
        <dbReference type="Proteomes" id="UP000478052"/>
    </source>
</evidence>
<dbReference type="Gene3D" id="3.40.50.300">
    <property type="entry name" value="P-loop containing nucleotide triphosphate hydrolases"/>
    <property type="match status" value="1"/>
</dbReference>
<evidence type="ECO:0000256" key="5">
    <source>
        <dbReference type="RuleBase" id="RU367014"/>
    </source>
</evidence>
<dbReference type="PANTHER" id="PTHR11259">
    <property type="entry name" value="RAS-RELATED GTP BINDING RAG/GTR YEAST"/>
    <property type="match status" value="1"/>
</dbReference>
<proteinExistence type="inferred from homology"/>
<evidence type="ECO:0000313" key="6">
    <source>
        <dbReference type="EMBL" id="KAF0721427.1"/>
    </source>
</evidence>
<comment type="similarity">
    <text evidence="1 5">Belongs to the GTR/RAG GTP-binding protein family.</text>
</comment>
<evidence type="ECO:0000256" key="4">
    <source>
        <dbReference type="ARBA" id="ARBA00049117"/>
    </source>
</evidence>
<evidence type="ECO:0000256" key="1">
    <source>
        <dbReference type="ARBA" id="ARBA00007756"/>
    </source>
</evidence>
<evidence type="ECO:0000256" key="3">
    <source>
        <dbReference type="ARBA" id="ARBA00023134"/>
    </source>
</evidence>
<dbReference type="GO" id="GO:0005634">
    <property type="term" value="C:nucleus"/>
    <property type="evidence" value="ECO:0007669"/>
    <property type="project" value="TreeGrafter"/>
</dbReference>
<dbReference type="InterPro" id="IPR006762">
    <property type="entry name" value="Gtr1_RagA"/>
</dbReference>
<comment type="catalytic activity">
    <reaction evidence="4">
        <text>GTP + H2O = GDP + phosphate + H(+)</text>
        <dbReference type="Rhea" id="RHEA:19669"/>
        <dbReference type="ChEBI" id="CHEBI:15377"/>
        <dbReference type="ChEBI" id="CHEBI:15378"/>
        <dbReference type="ChEBI" id="CHEBI:37565"/>
        <dbReference type="ChEBI" id="CHEBI:43474"/>
        <dbReference type="ChEBI" id="CHEBI:58189"/>
    </reaction>
    <physiologicalReaction direction="left-to-right" evidence="4">
        <dbReference type="Rhea" id="RHEA:19670"/>
    </physiologicalReaction>
</comment>
<dbReference type="OrthoDB" id="6609407at2759"/>
<protein>
    <submittedName>
        <fullName evidence="6">Ras-related GTP-binding protein A-like</fullName>
    </submittedName>
</protein>
<dbReference type="Gene3D" id="3.30.450.190">
    <property type="match status" value="1"/>
</dbReference>
<feature type="non-terminal residue" evidence="6">
    <location>
        <position position="1"/>
    </location>
</feature>
<dbReference type="GO" id="GO:0005764">
    <property type="term" value="C:lysosome"/>
    <property type="evidence" value="ECO:0007669"/>
    <property type="project" value="TreeGrafter"/>
</dbReference>
<dbReference type="GO" id="GO:1904263">
    <property type="term" value="P:positive regulation of TORC1 signaling"/>
    <property type="evidence" value="ECO:0007669"/>
    <property type="project" value="TreeGrafter"/>
</dbReference>
<dbReference type="GO" id="GO:1990131">
    <property type="term" value="C:Gtr1-Gtr2 GTPase complex"/>
    <property type="evidence" value="ECO:0007669"/>
    <property type="project" value="TreeGrafter"/>
</dbReference>
<gene>
    <name evidence="6" type="ORF">FWK35_00029094</name>
</gene>
<sequence>QDTFFNDYLSHKRKHLFQNIDVFVYLFEAKNGDEEFAKDLKQFQSLLSAICEDSPFVNVFCLIHKMDLVKPDQREKLFKDRENELINISKPVKISCYMTSIWDESLYGVWSSIVYRLMSNVQKLENTLKLFAEEMECDEVILFERATLLVVAKYVRVPPNDEKRPQRVSKTIKNFKAKLDRNKISHDLFEIKLSRLTIFIHKFIFDTFLMVVTRDTLTELISFNIKSLKTHFSKLLQDSCQQPKTSG</sequence>
<dbReference type="Proteomes" id="UP000478052">
    <property type="component" value="Unassembled WGS sequence"/>
</dbReference>
<organism evidence="6 7">
    <name type="scientific">Aphis craccivora</name>
    <name type="common">Cowpea aphid</name>
    <dbReference type="NCBI Taxonomy" id="307492"/>
    <lineage>
        <taxon>Eukaryota</taxon>
        <taxon>Metazoa</taxon>
        <taxon>Ecdysozoa</taxon>
        <taxon>Arthropoda</taxon>
        <taxon>Hexapoda</taxon>
        <taxon>Insecta</taxon>
        <taxon>Pterygota</taxon>
        <taxon>Neoptera</taxon>
        <taxon>Paraneoptera</taxon>
        <taxon>Hemiptera</taxon>
        <taxon>Sternorrhyncha</taxon>
        <taxon>Aphidomorpha</taxon>
        <taxon>Aphidoidea</taxon>
        <taxon>Aphididae</taxon>
        <taxon>Aphidini</taxon>
        <taxon>Aphis</taxon>
        <taxon>Aphis</taxon>
    </lineage>
</organism>
<dbReference type="GO" id="GO:0009267">
    <property type="term" value="P:cellular response to starvation"/>
    <property type="evidence" value="ECO:0007669"/>
    <property type="project" value="TreeGrafter"/>
</dbReference>
<reference evidence="6 7" key="1">
    <citation type="submission" date="2019-08" db="EMBL/GenBank/DDBJ databases">
        <title>Whole genome of Aphis craccivora.</title>
        <authorList>
            <person name="Voronova N.V."/>
            <person name="Shulinski R.S."/>
            <person name="Bandarenka Y.V."/>
            <person name="Zhorov D.G."/>
            <person name="Warner D."/>
        </authorList>
    </citation>
    <scope>NUCLEOTIDE SEQUENCE [LARGE SCALE GENOMIC DNA]</scope>
    <source>
        <strain evidence="6">180601</strain>
        <tissue evidence="6">Whole Body</tissue>
    </source>
</reference>
<keyword evidence="3 5" id="KW-0342">GTP-binding</keyword>
<comment type="caution">
    <text evidence="6">The sequence shown here is derived from an EMBL/GenBank/DDBJ whole genome shotgun (WGS) entry which is preliminary data.</text>
</comment>
<dbReference type="GO" id="GO:0010507">
    <property type="term" value="P:negative regulation of autophagy"/>
    <property type="evidence" value="ECO:0007669"/>
    <property type="project" value="TreeGrafter"/>
</dbReference>
<evidence type="ECO:0000256" key="2">
    <source>
        <dbReference type="ARBA" id="ARBA00022741"/>
    </source>
</evidence>
<dbReference type="PANTHER" id="PTHR11259:SF1">
    <property type="entry name" value="RAS-RELATED GTP-BINDING PROTEIN"/>
    <property type="match status" value="1"/>
</dbReference>
<dbReference type="GO" id="GO:0005525">
    <property type="term" value="F:GTP binding"/>
    <property type="evidence" value="ECO:0007669"/>
    <property type="project" value="UniProtKB-UniRule"/>
</dbReference>
<keyword evidence="2 5" id="KW-0547">Nucleotide-binding</keyword>
<dbReference type="InterPro" id="IPR027417">
    <property type="entry name" value="P-loop_NTPase"/>
</dbReference>